<evidence type="ECO:0000313" key="2">
    <source>
        <dbReference type="Proteomes" id="UP000018948"/>
    </source>
</evidence>
<dbReference type="Gene3D" id="3.40.50.1820">
    <property type="entry name" value="alpha/beta hydrolase"/>
    <property type="match status" value="1"/>
</dbReference>
<accession>W2YUT9</accession>
<dbReference type="OrthoDB" id="408631at2759"/>
<name>W2YUT9_PHYNI</name>
<gene>
    <name evidence="1" type="ORF">F442_13573</name>
</gene>
<proteinExistence type="predicted"/>
<dbReference type="SUPFAM" id="SSF53474">
    <property type="entry name" value="alpha/beta-Hydrolases"/>
    <property type="match status" value="1"/>
</dbReference>
<sequence length="112" mass="12429">LKHGTDQTYYFYNTHSLMGSSNGTTTGFSAAEAALVGAITSPVNAAVARMMQKYLLSFVLAGNPNTVWPDDKLYWPQYNDPRLGTQIVTNETFSVDEYALANAKSVHWDKKF</sequence>
<protein>
    <recommendedName>
        <fullName evidence="3">Carboxylesterase type B domain-containing protein</fullName>
    </recommendedName>
</protein>
<dbReference type="AlphaFoldDB" id="W2YUT9"/>
<organism evidence="1 2">
    <name type="scientific">Phytophthora nicotianae P10297</name>
    <dbReference type="NCBI Taxonomy" id="1317064"/>
    <lineage>
        <taxon>Eukaryota</taxon>
        <taxon>Sar</taxon>
        <taxon>Stramenopiles</taxon>
        <taxon>Oomycota</taxon>
        <taxon>Peronosporomycetes</taxon>
        <taxon>Peronosporales</taxon>
        <taxon>Peronosporaceae</taxon>
        <taxon>Phytophthora</taxon>
    </lineage>
</organism>
<evidence type="ECO:0000313" key="1">
    <source>
        <dbReference type="EMBL" id="ETP38917.1"/>
    </source>
</evidence>
<dbReference type="Proteomes" id="UP000018948">
    <property type="component" value="Unassembled WGS sequence"/>
</dbReference>
<reference evidence="1 2" key="1">
    <citation type="submission" date="2013-11" db="EMBL/GenBank/DDBJ databases">
        <title>The Genome Sequence of Phytophthora parasitica P10297.</title>
        <authorList>
            <consortium name="The Broad Institute Genomics Platform"/>
            <person name="Russ C."/>
            <person name="Tyler B."/>
            <person name="Panabieres F."/>
            <person name="Shan W."/>
            <person name="Tripathy S."/>
            <person name="Grunwald N."/>
            <person name="Machado M."/>
            <person name="Johnson C.S."/>
            <person name="Walker B."/>
            <person name="Young S.K."/>
            <person name="Zeng Q."/>
            <person name="Gargeya S."/>
            <person name="Fitzgerald M."/>
            <person name="Haas B."/>
            <person name="Abouelleil A."/>
            <person name="Allen A.W."/>
            <person name="Alvarado L."/>
            <person name="Arachchi H.M."/>
            <person name="Berlin A.M."/>
            <person name="Chapman S.B."/>
            <person name="Gainer-Dewar J."/>
            <person name="Goldberg J."/>
            <person name="Griggs A."/>
            <person name="Gujja S."/>
            <person name="Hansen M."/>
            <person name="Howarth C."/>
            <person name="Imamovic A."/>
            <person name="Ireland A."/>
            <person name="Larimer J."/>
            <person name="McCowan C."/>
            <person name="Murphy C."/>
            <person name="Pearson M."/>
            <person name="Poon T.W."/>
            <person name="Priest M."/>
            <person name="Roberts A."/>
            <person name="Saif S."/>
            <person name="Shea T."/>
            <person name="Sisk P."/>
            <person name="Sykes S."/>
            <person name="Wortman J."/>
            <person name="Nusbaum C."/>
            <person name="Birren B."/>
        </authorList>
    </citation>
    <scope>NUCLEOTIDE SEQUENCE [LARGE SCALE GENOMIC DNA]</scope>
    <source>
        <strain evidence="1 2">P10297</strain>
    </source>
</reference>
<feature type="non-terminal residue" evidence="1">
    <location>
        <position position="1"/>
    </location>
</feature>
<comment type="caution">
    <text evidence="1">The sequence shown here is derived from an EMBL/GenBank/DDBJ whole genome shotgun (WGS) entry which is preliminary data.</text>
</comment>
<evidence type="ECO:0008006" key="3">
    <source>
        <dbReference type="Google" id="ProtNLM"/>
    </source>
</evidence>
<dbReference type="InterPro" id="IPR029058">
    <property type="entry name" value="AB_hydrolase_fold"/>
</dbReference>
<dbReference type="EMBL" id="ANIY01002855">
    <property type="protein sequence ID" value="ETP38917.1"/>
    <property type="molecule type" value="Genomic_DNA"/>
</dbReference>